<accession>A0A382QZ63</accession>
<dbReference type="AlphaFoldDB" id="A0A382QZ63"/>
<name>A0A382QZ63_9ZZZZ</name>
<evidence type="ECO:0000313" key="1">
    <source>
        <dbReference type="EMBL" id="SVC90784.1"/>
    </source>
</evidence>
<sequence length="72" mass="8325">MIVEKNHLFAVECQVKMSAECPQIGKYCDTEEEAKEWVEEEGWIFSGEGYICLKCNEQILRNISKIKPLINS</sequence>
<gene>
    <name evidence="1" type="ORF">METZ01_LOCUS343638</name>
</gene>
<proteinExistence type="predicted"/>
<protein>
    <submittedName>
        <fullName evidence="1">Uncharacterized protein</fullName>
    </submittedName>
</protein>
<reference evidence="1" key="1">
    <citation type="submission" date="2018-05" db="EMBL/GenBank/DDBJ databases">
        <authorList>
            <person name="Lanie J.A."/>
            <person name="Ng W.-L."/>
            <person name="Kazmierczak K.M."/>
            <person name="Andrzejewski T.M."/>
            <person name="Davidsen T.M."/>
            <person name="Wayne K.J."/>
            <person name="Tettelin H."/>
            <person name="Glass J.I."/>
            <person name="Rusch D."/>
            <person name="Podicherti R."/>
            <person name="Tsui H.-C.T."/>
            <person name="Winkler M.E."/>
        </authorList>
    </citation>
    <scope>NUCLEOTIDE SEQUENCE</scope>
</reference>
<dbReference type="EMBL" id="UINC01117977">
    <property type="protein sequence ID" value="SVC90784.1"/>
    <property type="molecule type" value="Genomic_DNA"/>
</dbReference>
<organism evidence="1">
    <name type="scientific">marine metagenome</name>
    <dbReference type="NCBI Taxonomy" id="408172"/>
    <lineage>
        <taxon>unclassified sequences</taxon>
        <taxon>metagenomes</taxon>
        <taxon>ecological metagenomes</taxon>
    </lineage>
</organism>